<sequence length="324" mass="35620">MATNIQIHRVDDETWKQDSRVPSHADVVDGCKWLLDSLVKSSPPGPAVPSSEPEGLNHLVYCQIEYLKRRRSSWFVIESVEKSIDAVLHAYRTGQLQAEPGLISYWWNGHMARGPERYPVEDLAESAKEWTGLYGKGQVHIERLSREWVPQQASVAIYPAAPAPANLRAIPPPTNHMLGVRVTLPSLPNSRTRTQFTALDDTGSNFLELFGEDCAALGFDPRNIPPEIYVDVIDLVTVNGTISVPCIKVGIQFVSPNDVDIGDLITAMAVCANDWYAIRDRCSGQALRSTFFTANAPFSIGGGDMVVGTHKSIVTNNVPGRARS</sequence>
<dbReference type="AlphaFoldDB" id="A0A3A2ZPI4"/>
<accession>A0A3A2ZPI4</accession>
<keyword evidence="2" id="KW-1185">Reference proteome</keyword>
<proteinExistence type="predicted"/>
<evidence type="ECO:0000313" key="2">
    <source>
        <dbReference type="Proteomes" id="UP000266188"/>
    </source>
</evidence>
<name>A0A3A2ZPI4_9EURO</name>
<evidence type="ECO:0000313" key="1">
    <source>
        <dbReference type="EMBL" id="RJE25088.1"/>
    </source>
</evidence>
<protein>
    <submittedName>
        <fullName evidence="1">Uncharacterized protein</fullName>
    </submittedName>
</protein>
<reference evidence="2" key="1">
    <citation type="submission" date="2017-02" db="EMBL/GenBank/DDBJ databases">
        <authorList>
            <person name="Tafer H."/>
            <person name="Lopandic K."/>
        </authorList>
    </citation>
    <scope>NUCLEOTIDE SEQUENCE [LARGE SCALE GENOMIC DNA]</scope>
    <source>
        <strain evidence="2">CBS 366.77</strain>
    </source>
</reference>
<dbReference type="STRING" id="2070753.A0A3A2ZPI4"/>
<comment type="caution">
    <text evidence="1">The sequence shown here is derived from an EMBL/GenBank/DDBJ whole genome shotgun (WGS) entry which is preliminary data.</text>
</comment>
<dbReference type="EMBL" id="MVGC01000058">
    <property type="protein sequence ID" value="RJE25088.1"/>
    <property type="molecule type" value="Genomic_DNA"/>
</dbReference>
<organism evidence="1 2">
    <name type="scientific">Aspergillus sclerotialis</name>
    <dbReference type="NCBI Taxonomy" id="2070753"/>
    <lineage>
        <taxon>Eukaryota</taxon>
        <taxon>Fungi</taxon>
        <taxon>Dikarya</taxon>
        <taxon>Ascomycota</taxon>
        <taxon>Pezizomycotina</taxon>
        <taxon>Eurotiomycetes</taxon>
        <taxon>Eurotiomycetidae</taxon>
        <taxon>Eurotiales</taxon>
        <taxon>Aspergillaceae</taxon>
        <taxon>Aspergillus</taxon>
        <taxon>Aspergillus subgen. Polypaecilum</taxon>
    </lineage>
</organism>
<gene>
    <name evidence="1" type="ORF">PHISCL_02559</name>
</gene>
<dbReference type="Proteomes" id="UP000266188">
    <property type="component" value="Unassembled WGS sequence"/>
</dbReference>
<dbReference type="OrthoDB" id="4525395at2759"/>